<keyword evidence="1" id="KW-1133">Transmembrane helix</keyword>
<reference evidence="2" key="1">
    <citation type="submission" date="2022-10" db="EMBL/GenBank/DDBJ databases">
        <title>The complete genomes of actinobacterial strains from the NBC collection.</title>
        <authorList>
            <person name="Joergensen T.S."/>
            <person name="Alvarez Arevalo M."/>
            <person name="Sterndorff E.B."/>
            <person name="Faurdal D."/>
            <person name="Vuksanovic O."/>
            <person name="Mourched A.-S."/>
            <person name="Charusanti P."/>
            <person name="Shaw S."/>
            <person name="Blin K."/>
            <person name="Weber T."/>
        </authorList>
    </citation>
    <scope>NUCLEOTIDE SEQUENCE</scope>
    <source>
        <strain evidence="2">NBC_01393</strain>
    </source>
</reference>
<keyword evidence="1" id="KW-0812">Transmembrane</keyword>
<dbReference type="AlphaFoldDB" id="A0AAU3IC07"/>
<dbReference type="EMBL" id="CP109546">
    <property type="protein sequence ID" value="WTZ14042.1"/>
    <property type="molecule type" value="Genomic_DNA"/>
</dbReference>
<accession>A0AAU3IC07</accession>
<proteinExistence type="predicted"/>
<feature type="transmembrane region" description="Helical" evidence="1">
    <location>
        <begin position="81"/>
        <end position="101"/>
    </location>
</feature>
<keyword evidence="1" id="KW-0472">Membrane</keyword>
<organism evidence="2">
    <name type="scientific">Streptomyces sp. NBC_01393</name>
    <dbReference type="NCBI Taxonomy" id="2903851"/>
    <lineage>
        <taxon>Bacteria</taxon>
        <taxon>Bacillati</taxon>
        <taxon>Actinomycetota</taxon>
        <taxon>Actinomycetes</taxon>
        <taxon>Kitasatosporales</taxon>
        <taxon>Streptomycetaceae</taxon>
        <taxon>Streptomyces</taxon>
    </lineage>
</organism>
<protein>
    <submittedName>
        <fullName evidence="2">Uncharacterized protein</fullName>
    </submittedName>
</protein>
<gene>
    <name evidence="2" type="ORF">OG699_42475</name>
</gene>
<feature type="transmembrane region" description="Helical" evidence="1">
    <location>
        <begin position="136"/>
        <end position="155"/>
    </location>
</feature>
<feature type="transmembrane region" description="Helical" evidence="1">
    <location>
        <begin position="12"/>
        <end position="30"/>
    </location>
</feature>
<sequence>MSAPVDYPVALALQDFVPVVLTGIGAACLIRPVGRAAPRAGTTAATATALILAGGLSKAVWKLVVSLDGPDVQPLNKALFPLLAAGFLLLAHALLSLPSPVPSPRGAGRVPPLWGFAATWTLLGALSLLLASTLPVMVLTIAAVTVCGVRLILLARAAGDTPAASAAGLWLLGMYVLGPLAARPDQSVALQWTEQGCNTLTQAALLIAALRLARSLSRSAPHPAGLSRTVNP</sequence>
<feature type="transmembrane region" description="Helical" evidence="1">
    <location>
        <begin position="42"/>
        <end position="61"/>
    </location>
</feature>
<name>A0AAU3IC07_9ACTN</name>
<evidence type="ECO:0000256" key="1">
    <source>
        <dbReference type="SAM" id="Phobius"/>
    </source>
</evidence>
<evidence type="ECO:0000313" key="2">
    <source>
        <dbReference type="EMBL" id="WTZ14042.1"/>
    </source>
</evidence>
<feature type="transmembrane region" description="Helical" evidence="1">
    <location>
        <begin position="113"/>
        <end position="130"/>
    </location>
</feature>